<dbReference type="OrthoDB" id="8942758at2759"/>
<feature type="compositionally biased region" description="Polar residues" evidence="1">
    <location>
        <begin position="30"/>
        <end position="43"/>
    </location>
</feature>
<sequence length="97" mass="11060">MDINLEMNMRYGEREKEKGSHQEKKPPVAGTNSFMTPQNSSFKMSHHQKSKKGNNFQVSKDKPHPSPLNKDNKLIGFEKEAKITKGLCPYCCGKHLI</sequence>
<feature type="region of interest" description="Disordered" evidence="1">
    <location>
        <begin position="1"/>
        <end position="73"/>
    </location>
</feature>
<reference evidence="2" key="1">
    <citation type="submission" date="2021-03" db="EMBL/GenBank/DDBJ databases">
        <title>Draft genome sequence of rust myrtle Austropuccinia psidii MF-1, a brazilian biotype.</title>
        <authorList>
            <person name="Quecine M.C."/>
            <person name="Pachon D.M.R."/>
            <person name="Bonatelli M.L."/>
            <person name="Correr F.H."/>
            <person name="Franceschini L.M."/>
            <person name="Leite T.F."/>
            <person name="Margarido G.R.A."/>
            <person name="Almeida C.A."/>
            <person name="Ferrarezi J.A."/>
            <person name="Labate C.A."/>
        </authorList>
    </citation>
    <scope>NUCLEOTIDE SEQUENCE</scope>
    <source>
        <strain evidence="2">MF-1</strain>
    </source>
</reference>
<feature type="compositionally biased region" description="Basic and acidic residues" evidence="1">
    <location>
        <begin position="59"/>
        <end position="73"/>
    </location>
</feature>
<organism evidence="2 3">
    <name type="scientific">Austropuccinia psidii MF-1</name>
    <dbReference type="NCBI Taxonomy" id="1389203"/>
    <lineage>
        <taxon>Eukaryota</taxon>
        <taxon>Fungi</taxon>
        <taxon>Dikarya</taxon>
        <taxon>Basidiomycota</taxon>
        <taxon>Pucciniomycotina</taxon>
        <taxon>Pucciniomycetes</taxon>
        <taxon>Pucciniales</taxon>
        <taxon>Sphaerophragmiaceae</taxon>
        <taxon>Austropuccinia</taxon>
    </lineage>
</organism>
<comment type="caution">
    <text evidence="2">The sequence shown here is derived from an EMBL/GenBank/DDBJ whole genome shotgun (WGS) entry which is preliminary data.</text>
</comment>
<dbReference type="Proteomes" id="UP000765509">
    <property type="component" value="Unassembled WGS sequence"/>
</dbReference>
<proteinExistence type="predicted"/>
<dbReference type="AlphaFoldDB" id="A0A9Q3FPP1"/>
<name>A0A9Q3FPP1_9BASI</name>
<accession>A0A9Q3FPP1</accession>
<evidence type="ECO:0000313" key="2">
    <source>
        <dbReference type="EMBL" id="MBW0542939.1"/>
    </source>
</evidence>
<feature type="compositionally biased region" description="Basic and acidic residues" evidence="1">
    <location>
        <begin position="11"/>
        <end position="26"/>
    </location>
</feature>
<protein>
    <submittedName>
        <fullName evidence="2">Uncharacterized protein</fullName>
    </submittedName>
</protein>
<dbReference type="EMBL" id="AVOT02047655">
    <property type="protein sequence ID" value="MBW0542939.1"/>
    <property type="molecule type" value="Genomic_DNA"/>
</dbReference>
<gene>
    <name evidence="2" type="ORF">O181_082654</name>
</gene>
<evidence type="ECO:0000256" key="1">
    <source>
        <dbReference type="SAM" id="MobiDB-lite"/>
    </source>
</evidence>
<evidence type="ECO:0000313" key="3">
    <source>
        <dbReference type="Proteomes" id="UP000765509"/>
    </source>
</evidence>
<keyword evidence="3" id="KW-1185">Reference proteome</keyword>